<gene>
    <name evidence="1" type="ORF">EWV57_23125</name>
</gene>
<reference evidence="1 2" key="1">
    <citation type="submission" date="2019-01" db="EMBL/GenBank/DDBJ databases">
        <title>Coherence of Microcystis species and biogeography revealed through population genomics.</title>
        <authorList>
            <person name="Perez-Carrascal O.M."/>
            <person name="Terrat Y."/>
            <person name="Giani A."/>
            <person name="Fortin N."/>
            <person name="Tromas N."/>
            <person name="Shapiro B.J."/>
        </authorList>
    </citation>
    <scope>NUCLEOTIDE SEQUENCE [LARGE SCALE GENOMIC DNA]</scope>
    <source>
        <strain evidence="1">Ma_QC_Ch_20071001_S25D</strain>
    </source>
</reference>
<dbReference type="AlphaFoldDB" id="A0A552FBT7"/>
<dbReference type="EMBL" id="SFBE01000378">
    <property type="protein sequence ID" value="TRU44179.1"/>
    <property type="molecule type" value="Genomic_DNA"/>
</dbReference>
<dbReference type="Proteomes" id="UP000316958">
    <property type="component" value="Unassembled WGS sequence"/>
</dbReference>
<evidence type="ECO:0000313" key="2">
    <source>
        <dbReference type="Proteomes" id="UP000316958"/>
    </source>
</evidence>
<comment type="caution">
    <text evidence="1">The sequence shown here is derived from an EMBL/GenBank/DDBJ whole genome shotgun (WGS) entry which is preliminary data.</text>
</comment>
<organism evidence="1 2">
    <name type="scientific">Microcystis aeruginosa Ma_QC_Ch_20071001_S25D</name>
    <dbReference type="NCBI Taxonomy" id="2486250"/>
    <lineage>
        <taxon>Bacteria</taxon>
        <taxon>Bacillati</taxon>
        <taxon>Cyanobacteriota</taxon>
        <taxon>Cyanophyceae</taxon>
        <taxon>Oscillatoriophycideae</taxon>
        <taxon>Chroococcales</taxon>
        <taxon>Microcystaceae</taxon>
        <taxon>Microcystis</taxon>
    </lineage>
</organism>
<evidence type="ECO:0000313" key="1">
    <source>
        <dbReference type="EMBL" id="TRU44179.1"/>
    </source>
</evidence>
<accession>A0A552FBT7</accession>
<proteinExistence type="predicted"/>
<feature type="non-terminal residue" evidence="1">
    <location>
        <position position="100"/>
    </location>
</feature>
<sequence>MEVKQLGFLGMLSYFQVVIAGITDPRSAGNATRYSLKDAILGAFAAFFRPNESFLEYQRQLNSRCGRDNAQSLFGLVNIPTVEQMRNILDGIAAKHLFPW</sequence>
<name>A0A552FBT7_MICAE</name>
<protein>
    <submittedName>
        <fullName evidence="1">Fatty-acid synthase</fullName>
    </submittedName>
</protein>